<feature type="region of interest" description="Disordered" evidence="6">
    <location>
        <begin position="125"/>
        <end position="146"/>
    </location>
</feature>
<feature type="domain" description="BZIP" evidence="7">
    <location>
        <begin position="122"/>
        <end position="185"/>
    </location>
</feature>
<proteinExistence type="predicted"/>
<reference evidence="8 9" key="1">
    <citation type="submission" date="2024-04" db="EMBL/GenBank/DDBJ databases">
        <title>The reference genome of an endangered Asteraceae, Deinandra increscens subsp. villosa, native to the Central Coast of California.</title>
        <authorList>
            <person name="Guilliams M."/>
            <person name="Hasenstab-Lehman K."/>
            <person name="Meyer R."/>
            <person name="Mcevoy S."/>
        </authorList>
    </citation>
    <scope>NUCLEOTIDE SEQUENCE [LARGE SCALE GENOMIC DNA]</scope>
    <source>
        <tissue evidence="8">Leaf</tissue>
    </source>
</reference>
<organism evidence="8 9">
    <name type="scientific">Deinandra increscens subsp. villosa</name>
    <dbReference type="NCBI Taxonomy" id="3103831"/>
    <lineage>
        <taxon>Eukaryota</taxon>
        <taxon>Viridiplantae</taxon>
        <taxon>Streptophyta</taxon>
        <taxon>Embryophyta</taxon>
        <taxon>Tracheophyta</taxon>
        <taxon>Spermatophyta</taxon>
        <taxon>Magnoliopsida</taxon>
        <taxon>eudicotyledons</taxon>
        <taxon>Gunneridae</taxon>
        <taxon>Pentapetalae</taxon>
        <taxon>asterids</taxon>
        <taxon>campanulids</taxon>
        <taxon>Asterales</taxon>
        <taxon>Asteraceae</taxon>
        <taxon>Asteroideae</taxon>
        <taxon>Heliantheae alliance</taxon>
        <taxon>Madieae</taxon>
        <taxon>Madiinae</taxon>
        <taxon>Deinandra</taxon>
    </lineage>
</organism>
<protein>
    <recommendedName>
        <fullName evidence="7">BZIP domain-containing protein</fullName>
    </recommendedName>
</protein>
<evidence type="ECO:0000256" key="6">
    <source>
        <dbReference type="SAM" id="MobiDB-lite"/>
    </source>
</evidence>
<dbReference type="GO" id="GO:0005634">
    <property type="term" value="C:nucleus"/>
    <property type="evidence" value="ECO:0007669"/>
    <property type="project" value="UniProtKB-SubCell"/>
</dbReference>
<dbReference type="InterPro" id="IPR046347">
    <property type="entry name" value="bZIP_sf"/>
</dbReference>
<dbReference type="PANTHER" id="PTHR47693">
    <property type="entry name" value="BZIP TRANSCRIPTION FACTOR RISBZ3-RELATED"/>
    <property type="match status" value="1"/>
</dbReference>
<keyword evidence="3" id="KW-0238">DNA-binding</keyword>
<comment type="subcellular location">
    <subcellularLocation>
        <location evidence="1">Nucleus</location>
    </subcellularLocation>
</comment>
<evidence type="ECO:0000256" key="5">
    <source>
        <dbReference type="ARBA" id="ARBA00023242"/>
    </source>
</evidence>
<dbReference type="GO" id="GO:0003677">
    <property type="term" value="F:DNA binding"/>
    <property type="evidence" value="ECO:0007669"/>
    <property type="project" value="UniProtKB-KW"/>
</dbReference>
<dbReference type="InterPro" id="IPR044168">
    <property type="entry name" value="RISBZ3/4/5"/>
</dbReference>
<dbReference type="FunFam" id="1.20.5.170:FF:000020">
    <property type="entry name" value="BZIP transcription factor"/>
    <property type="match status" value="1"/>
</dbReference>
<dbReference type="Gene3D" id="1.20.5.170">
    <property type="match status" value="1"/>
</dbReference>
<evidence type="ECO:0000256" key="3">
    <source>
        <dbReference type="ARBA" id="ARBA00023125"/>
    </source>
</evidence>
<feature type="region of interest" description="Disordered" evidence="6">
    <location>
        <begin position="70"/>
        <end position="91"/>
    </location>
</feature>
<feature type="compositionally biased region" description="Basic and acidic residues" evidence="6">
    <location>
        <begin position="9"/>
        <end position="22"/>
    </location>
</feature>
<dbReference type="EMBL" id="JBCNJP010000007">
    <property type="protein sequence ID" value="KAK9077788.1"/>
    <property type="molecule type" value="Genomic_DNA"/>
</dbReference>
<dbReference type="SUPFAM" id="SSF57959">
    <property type="entry name" value="Leucine zipper domain"/>
    <property type="match status" value="1"/>
</dbReference>
<keyword evidence="5" id="KW-0539">Nucleus</keyword>
<dbReference type="PROSITE" id="PS00036">
    <property type="entry name" value="BZIP_BASIC"/>
    <property type="match status" value="1"/>
</dbReference>
<gene>
    <name evidence="8" type="ORF">SSX86_006126</name>
</gene>
<feature type="compositionally biased region" description="Polar residues" evidence="6">
    <location>
        <begin position="70"/>
        <end position="83"/>
    </location>
</feature>
<accession>A0AAP0H7H7</accession>
<dbReference type="AlphaFoldDB" id="A0AAP0H7H7"/>
<dbReference type="GO" id="GO:0003700">
    <property type="term" value="F:DNA-binding transcription factor activity"/>
    <property type="evidence" value="ECO:0007669"/>
    <property type="project" value="InterPro"/>
</dbReference>
<dbReference type="CDD" id="cd14702">
    <property type="entry name" value="bZIP_plant_GBF1"/>
    <property type="match status" value="1"/>
</dbReference>
<dbReference type="InterPro" id="IPR004827">
    <property type="entry name" value="bZIP"/>
</dbReference>
<dbReference type="Pfam" id="PF00170">
    <property type="entry name" value="bZIP_1"/>
    <property type="match status" value="1"/>
</dbReference>
<evidence type="ECO:0000256" key="4">
    <source>
        <dbReference type="ARBA" id="ARBA00023163"/>
    </source>
</evidence>
<keyword evidence="4" id="KW-0804">Transcription</keyword>
<keyword evidence="2" id="KW-0805">Transcription regulation</keyword>
<evidence type="ECO:0000259" key="7">
    <source>
        <dbReference type="PROSITE" id="PS50217"/>
    </source>
</evidence>
<evidence type="ECO:0000256" key="2">
    <source>
        <dbReference type="ARBA" id="ARBA00023015"/>
    </source>
</evidence>
<sequence length="295" mass="32558">MTTTTTSFYDHDIDDFLNHPDSDPPPGEIFSAAYTDNINRFSRCGGMTENPLWSRNLNPNNSTGMMTVDSQSSICAESPTSETNPKRLDNNVVGAASDYDQSDDDDTEIETGQCEQSNDQLDVKKHKRMVSNRESARRSRKRKQAQLTDLEQQVDVLRVEYSDLFKQLTSASHQFKDASTNNRVLKSEVEALRAKVKLAEDMLTRGSLTSSLSHLLQNNLTAPQMFNYQNMSRMGNVSPTITVGGDGHGPHPGLPVLWQHMTVGLGTTNPDIFNGNVKNGINSDGGSSVANIWSV</sequence>
<dbReference type="PROSITE" id="PS50217">
    <property type="entry name" value="BZIP"/>
    <property type="match status" value="1"/>
</dbReference>
<dbReference type="Proteomes" id="UP001408789">
    <property type="component" value="Unassembled WGS sequence"/>
</dbReference>
<name>A0AAP0H7H7_9ASTR</name>
<feature type="region of interest" description="Disordered" evidence="6">
    <location>
        <begin position="1"/>
        <end position="27"/>
    </location>
</feature>
<evidence type="ECO:0000313" key="9">
    <source>
        <dbReference type="Proteomes" id="UP001408789"/>
    </source>
</evidence>
<keyword evidence="9" id="KW-1185">Reference proteome</keyword>
<dbReference type="SMART" id="SM00338">
    <property type="entry name" value="BRLZ"/>
    <property type="match status" value="1"/>
</dbReference>
<evidence type="ECO:0000313" key="8">
    <source>
        <dbReference type="EMBL" id="KAK9077788.1"/>
    </source>
</evidence>
<dbReference type="InterPro" id="IPR045314">
    <property type="entry name" value="bZIP_plant_GBF1"/>
</dbReference>
<dbReference type="PANTHER" id="PTHR47693:SF1">
    <property type="entry name" value="BZIP TRANSCRIPTION FACTOR RISBZ3"/>
    <property type="match status" value="1"/>
</dbReference>
<comment type="caution">
    <text evidence="8">The sequence shown here is derived from an EMBL/GenBank/DDBJ whole genome shotgun (WGS) entry which is preliminary data.</text>
</comment>
<evidence type="ECO:0000256" key="1">
    <source>
        <dbReference type="ARBA" id="ARBA00004123"/>
    </source>
</evidence>
<dbReference type="GO" id="GO:0046983">
    <property type="term" value="F:protein dimerization activity"/>
    <property type="evidence" value="ECO:0007669"/>
    <property type="project" value="UniProtKB-ARBA"/>
</dbReference>